<name>A0A0F3MPY6_9RICK</name>
<dbReference type="SMART" id="SM01091">
    <property type="entry name" value="CorC_HlyC"/>
    <property type="match status" value="1"/>
</dbReference>
<organism evidence="6 7">
    <name type="scientific">Orientia chuto str. Dubai</name>
    <dbReference type="NCBI Taxonomy" id="1359168"/>
    <lineage>
        <taxon>Bacteria</taxon>
        <taxon>Pseudomonadati</taxon>
        <taxon>Pseudomonadota</taxon>
        <taxon>Alphaproteobacteria</taxon>
        <taxon>Rickettsiales</taxon>
        <taxon>Rickettsiaceae</taxon>
        <taxon>Rickettsieae</taxon>
        <taxon>Orientia</taxon>
    </lineage>
</organism>
<dbReference type="InterPro" id="IPR005170">
    <property type="entry name" value="Transptr-assoc_dom"/>
</dbReference>
<reference evidence="6 7" key="1">
    <citation type="submission" date="2015-02" db="EMBL/GenBank/DDBJ databases">
        <title>Genome Sequencing of Rickettsiales.</title>
        <authorList>
            <person name="Daugherty S.C."/>
            <person name="Su Q."/>
            <person name="Abolude K."/>
            <person name="Beier-Sexton M."/>
            <person name="Carlyon J.A."/>
            <person name="Carter R."/>
            <person name="Day N.P."/>
            <person name="Dumler S.J."/>
            <person name="Dyachenko V."/>
            <person name="Godinez A."/>
            <person name="Kurtti T.J."/>
            <person name="Lichay M."/>
            <person name="Mullins K.E."/>
            <person name="Ott S."/>
            <person name="Pappas-Brown V."/>
            <person name="Paris D.H."/>
            <person name="Patel P."/>
            <person name="Richards A.L."/>
            <person name="Sadzewicz L."/>
            <person name="Sears K."/>
            <person name="Seidman D."/>
            <person name="Sengamalay N."/>
            <person name="Stenos J."/>
            <person name="Tallon L.J."/>
            <person name="Vincent G."/>
            <person name="Fraser C.M."/>
            <person name="Munderloh U."/>
            <person name="Dunning-Hotopp J.C."/>
        </authorList>
    </citation>
    <scope>NUCLEOTIDE SEQUENCE [LARGE SCALE GENOMIC DNA]</scope>
    <source>
        <strain evidence="6 7">Fuller</strain>
    </source>
</reference>
<evidence type="ECO:0000256" key="4">
    <source>
        <dbReference type="PROSITE-ProRule" id="PRU00703"/>
    </source>
</evidence>
<evidence type="ECO:0000313" key="7">
    <source>
        <dbReference type="Proteomes" id="UP000033616"/>
    </source>
</evidence>
<dbReference type="CDD" id="cd04590">
    <property type="entry name" value="CBS_pair_CorC_HlyC_assoc"/>
    <property type="match status" value="1"/>
</dbReference>
<dbReference type="Proteomes" id="UP000033616">
    <property type="component" value="Unassembled WGS sequence"/>
</dbReference>
<feature type="domain" description="CBS" evidence="5">
    <location>
        <begin position="65"/>
        <end position="121"/>
    </location>
</feature>
<evidence type="ECO:0000256" key="3">
    <source>
        <dbReference type="ARBA" id="ARBA00023122"/>
    </source>
</evidence>
<dbReference type="RefSeq" id="WP_232296919.1">
    <property type="nucleotide sequence ID" value="NZ_LANP01000007.1"/>
</dbReference>
<dbReference type="Gene3D" id="3.10.580.10">
    <property type="entry name" value="CBS-domain"/>
    <property type="match status" value="1"/>
</dbReference>
<dbReference type="PANTHER" id="PTHR22777:SF27">
    <property type="entry name" value="MAGNESIUM AND COBALT EFFLUX PROTEIN CORC"/>
    <property type="match status" value="1"/>
</dbReference>
<dbReference type="SUPFAM" id="SSF56176">
    <property type="entry name" value="FAD-binding/transporter-associated domain-like"/>
    <property type="match status" value="1"/>
</dbReference>
<comment type="similarity">
    <text evidence="1">Belongs to the UPF0053 family. Hemolysin C subfamily.</text>
</comment>
<dbReference type="AlphaFoldDB" id="A0A0F3MPY6"/>
<evidence type="ECO:0000256" key="1">
    <source>
        <dbReference type="ARBA" id="ARBA00006446"/>
    </source>
</evidence>
<dbReference type="InterPro" id="IPR046342">
    <property type="entry name" value="CBS_dom_sf"/>
</dbReference>
<proteinExistence type="inferred from homology"/>
<dbReference type="PATRIC" id="fig|1359168.3.peg.1139"/>
<keyword evidence="3 4" id="KW-0129">CBS domain</keyword>
<dbReference type="SUPFAM" id="SSF54631">
    <property type="entry name" value="CBS-domain pair"/>
    <property type="match status" value="1"/>
</dbReference>
<comment type="caution">
    <text evidence="6">The sequence shown here is derived from an EMBL/GenBank/DDBJ whole genome shotgun (WGS) entry which is preliminary data.</text>
</comment>
<dbReference type="PROSITE" id="PS51371">
    <property type="entry name" value="CBS"/>
    <property type="match status" value="1"/>
</dbReference>
<dbReference type="InterPro" id="IPR044751">
    <property type="entry name" value="Ion_transp-like_CBS"/>
</dbReference>
<sequence length="224" mass="25344">MIPRSDIKAIKLPVTLDKLKSIITHTCYTRILVYENNLDTILGFVHIRDLLPILVDDKNFALNSILRQPIVAAQSMKVLDLLSIMQRKKIYISVIVDEYGGTDGIVTTEDIIEKIFDGIDQEDNNYSDARPEFTYQVVDQQTIITSARVKIETLEKVIGMQLKQEEDECNTIGGLVLTRIGYMPSIGFIVDINNNAQAEIIDATPRILKQIKLTIHNQKESTIL</sequence>
<dbReference type="Pfam" id="PF03471">
    <property type="entry name" value="CorC_HlyC"/>
    <property type="match status" value="1"/>
</dbReference>
<dbReference type="EMBL" id="LANP01000007">
    <property type="protein sequence ID" value="KJV56654.1"/>
    <property type="molecule type" value="Genomic_DNA"/>
</dbReference>
<evidence type="ECO:0000256" key="2">
    <source>
        <dbReference type="ARBA" id="ARBA00022737"/>
    </source>
</evidence>
<accession>A0A0F3MPY6</accession>
<dbReference type="InterPro" id="IPR016169">
    <property type="entry name" value="FAD-bd_PCMH_sub2"/>
</dbReference>
<dbReference type="GO" id="GO:0050660">
    <property type="term" value="F:flavin adenine dinucleotide binding"/>
    <property type="evidence" value="ECO:0007669"/>
    <property type="project" value="InterPro"/>
</dbReference>
<evidence type="ECO:0000259" key="5">
    <source>
        <dbReference type="PROSITE" id="PS51371"/>
    </source>
</evidence>
<protein>
    <submittedName>
        <fullName evidence="6">Hemolysin C</fullName>
    </submittedName>
</protein>
<dbReference type="Pfam" id="PF00571">
    <property type="entry name" value="CBS"/>
    <property type="match status" value="1"/>
</dbReference>
<dbReference type="STRING" id="1359168.OCHUTO_0384"/>
<keyword evidence="7" id="KW-1185">Reference proteome</keyword>
<gene>
    <name evidence="6" type="primary">tlyC</name>
    <name evidence="6" type="ORF">OCHUTO_0384</name>
</gene>
<dbReference type="InterPro" id="IPR036318">
    <property type="entry name" value="FAD-bd_PCMH-like_sf"/>
</dbReference>
<dbReference type="GO" id="GO:0005886">
    <property type="term" value="C:plasma membrane"/>
    <property type="evidence" value="ECO:0007669"/>
    <property type="project" value="TreeGrafter"/>
</dbReference>
<dbReference type="InterPro" id="IPR000644">
    <property type="entry name" value="CBS_dom"/>
</dbReference>
<evidence type="ECO:0000313" key="6">
    <source>
        <dbReference type="EMBL" id="KJV56654.1"/>
    </source>
</evidence>
<dbReference type="PANTHER" id="PTHR22777">
    <property type="entry name" value="HEMOLYSIN-RELATED"/>
    <property type="match status" value="1"/>
</dbReference>
<keyword evidence="2" id="KW-0677">Repeat</keyword>
<dbReference type="Gene3D" id="3.30.465.10">
    <property type="match status" value="1"/>
</dbReference>